<comment type="similarity">
    <text evidence="2 4">Belongs to the class-III pyridoxal-phosphate-dependent aminotransferase family.</text>
</comment>
<dbReference type="InterPro" id="IPR015424">
    <property type="entry name" value="PyrdxlP-dep_Trfase"/>
</dbReference>
<dbReference type="PIRSF" id="PIRSF000521">
    <property type="entry name" value="Transaminase_4ab_Lys_Orn"/>
    <property type="match status" value="1"/>
</dbReference>
<dbReference type="EMBL" id="CP023284">
    <property type="protein sequence ID" value="ATA57447.1"/>
    <property type="molecule type" value="Genomic_DNA"/>
</dbReference>
<keyword evidence="3 4" id="KW-0663">Pyridoxal phosphate</keyword>
<dbReference type="Gene3D" id="3.40.640.10">
    <property type="entry name" value="Type I PLP-dependent aspartate aminotransferase-like (Major domain)"/>
    <property type="match status" value="1"/>
</dbReference>
<dbReference type="CDD" id="cd00610">
    <property type="entry name" value="OAT_like"/>
    <property type="match status" value="1"/>
</dbReference>
<dbReference type="RefSeq" id="WP_095747330.1">
    <property type="nucleotide sequence ID" value="NZ_CP023284.1"/>
</dbReference>
<organism evidence="5 6">
    <name type="scientific">Variovorax boronicumulans</name>
    <dbReference type="NCBI Taxonomy" id="436515"/>
    <lineage>
        <taxon>Bacteria</taxon>
        <taxon>Pseudomonadati</taxon>
        <taxon>Pseudomonadota</taxon>
        <taxon>Betaproteobacteria</taxon>
        <taxon>Burkholderiales</taxon>
        <taxon>Comamonadaceae</taxon>
        <taxon>Variovorax</taxon>
    </lineage>
</organism>
<dbReference type="InterPro" id="IPR015422">
    <property type="entry name" value="PyrdxlP-dep_Trfase_small"/>
</dbReference>
<keyword evidence="5" id="KW-0808">Transferase</keyword>
<dbReference type="GO" id="GO:0008483">
    <property type="term" value="F:transaminase activity"/>
    <property type="evidence" value="ECO:0007669"/>
    <property type="project" value="UniProtKB-KW"/>
</dbReference>
<comment type="cofactor">
    <cofactor evidence="1">
        <name>pyridoxal 5'-phosphate</name>
        <dbReference type="ChEBI" id="CHEBI:597326"/>
    </cofactor>
</comment>
<dbReference type="Pfam" id="PF00202">
    <property type="entry name" value="Aminotran_3"/>
    <property type="match status" value="1"/>
</dbReference>
<dbReference type="PROSITE" id="PS00600">
    <property type="entry name" value="AA_TRANSFER_CLASS_3"/>
    <property type="match status" value="1"/>
</dbReference>
<evidence type="ECO:0000256" key="2">
    <source>
        <dbReference type="ARBA" id="ARBA00008954"/>
    </source>
</evidence>
<evidence type="ECO:0000256" key="4">
    <source>
        <dbReference type="RuleBase" id="RU003560"/>
    </source>
</evidence>
<dbReference type="SUPFAM" id="SSF53383">
    <property type="entry name" value="PLP-dependent transferases"/>
    <property type="match status" value="1"/>
</dbReference>
<evidence type="ECO:0000256" key="3">
    <source>
        <dbReference type="ARBA" id="ARBA00022898"/>
    </source>
</evidence>
<dbReference type="Proteomes" id="UP000217154">
    <property type="component" value="Chromosome"/>
</dbReference>
<dbReference type="GO" id="GO:0030170">
    <property type="term" value="F:pyridoxal phosphate binding"/>
    <property type="evidence" value="ECO:0007669"/>
    <property type="project" value="InterPro"/>
</dbReference>
<gene>
    <name evidence="5" type="ORF">CKY39_32625</name>
</gene>
<evidence type="ECO:0000313" key="6">
    <source>
        <dbReference type="Proteomes" id="UP000217154"/>
    </source>
</evidence>
<dbReference type="Gene3D" id="3.90.1150.10">
    <property type="entry name" value="Aspartate Aminotransferase, domain 1"/>
    <property type="match status" value="1"/>
</dbReference>
<name>A0A250DSU2_9BURK</name>
<dbReference type="PANTHER" id="PTHR45688">
    <property type="match status" value="1"/>
</dbReference>
<dbReference type="InterPro" id="IPR005814">
    <property type="entry name" value="Aminotrans_3"/>
</dbReference>
<evidence type="ECO:0000256" key="1">
    <source>
        <dbReference type="ARBA" id="ARBA00001933"/>
    </source>
</evidence>
<dbReference type="KEGG" id="vbo:CKY39_32625"/>
<dbReference type="InterPro" id="IPR049704">
    <property type="entry name" value="Aminotrans_3_PPA_site"/>
</dbReference>
<accession>A0A250DSU2</accession>
<dbReference type="InterPro" id="IPR015421">
    <property type="entry name" value="PyrdxlP-dep_Trfase_major"/>
</dbReference>
<sequence length="432" mass="45616">MAEGATYDPVVSKHLVRYGMGLSPHVIVKARGATLWDANGREILDFTSGQMCATIGHNHPRIVAAIEKACEGALHLYSGFVGPAVPALAGRLAAMLPPSLSKSLFLSTGGEANEAAARMARVTTGRYEIVGLNGGWHGVNGGMAALTFAGRHHVDYGPRKPGTMSIPAPNCYRCPIRHCRDACDTTCLDVGFDMVDAQSSGSLAAFIAEPVLSSGGVIVPPAGYFPKLQAKCRERGMLLILDEAQTAFGRLGSNFAFEQVGVVPDFLTVSKTLGGGLAIGATVTSEAIEQDCHEKGFVHVTSHVSDPLPAEVGLAVLDVLEEEGLNQRAAAMGERLSRGLATLKARHEVIGDVRGHGLLQGVELVKDRETREPDAERGRAITDACMARGLSMNIVAVGGMAAVWRIAPPLNVKPEEIDRGLEILDDAIRSTS</sequence>
<evidence type="ECO:0000313" key="5">
    <source>
        <dbReference type="EMBL" id="ATA57447.1"/>
    </source>
</evidence>
<protein>
    <submittedName>
        <fullName evidence="5">Aspartate aminotransferase family protein</fullName>
    </submittedName>
</protein>
<proteinExistence type="inferred from homology"/>
<dbReference type="AlphaFoldDB" id="A0A250DSU2"/>
<reference evidence="5 6" key="1">
    <citation type="submission" date="2017-09" db="EMBL/GenBank/DDBJ databases">
        <title>The diverse metabolic capabilities of V. boronicumulans make it an excellent choice for continued studies on novel biodegradation.</title>
        <authorList>
            <person name="Sun S."/>
        </authorList>
    </citation>
    <scope>NUCLEOTIDE SEQUENCE [LARGE SCALE GENOMIC DNA]</scope>
    <source>
        <strain evidence="5 6">J1</strain>
    </source>
</reference>
<keyword evidence="5" id="KW-0032">Aminotransferase</keyword>
<dbReference type="PANTHER" id="PTHR45688:SF13">
    <property type="entry name" value="ALANINE--GLYOXYLATE AMINOTRANSFERASE 2-LIKE"/>
    <property type="match status" value="1"/>
</dbReference>